<gene>
    <name evidence="3" type="primary">Aste57867_4749</name>
    <name evidence="2" type="ORF">As57867_004736</name>
    <name evidence="3" type="ORF">ASTE57867_4749</name>
</gene>
<feature type="chain" id="PRO_5036116002" evidence="1">
    <location>
        <begin position="18"/>
        <end position="455"/>
    </location>
</feature>
<protein>
    <submittedName>
        <fullName evidence="3">Aste57867_4749 protein</fullName>
    </submittedName>
</protein>
<dbReference type="OrthoDB" id="9978173at2759"/>
<keyword evidence="4" id="KW-1185">Reference proteome</keyword>
<name>A0A485KDD2_9STRA</name>
<accession>A0A485KDD2</accession>
<evidence type="ECO:0000256" key="1">
    <source>
        <dbReference type="SAM" id="SignalP"/>
    </source>
</evidence>
<proteinExistence type="predicted"/>
<evidence type="ECO:0000313" key="2">
    <source>
        <dbReference type="EMBL" id="KAF0712613.1"/>
    </source>
</evidence>
<evidence type="ECO:0000313" key="4">
    <source>
        <dbReference type="Proteomes" id="UP000332933"/>
    </source>
</evidence>
<dbReference type="AlphaFoldDB" id="A0A485KDD2"/>
<reference evidence="3 4" key="1">
    <citation type="submission" date="2019-03" db="EMBL/GenBank/DDBJ databases">
        <authorList>
            <person name="Gaulin E."/>
            <person name="Dumas B."/>
        </authorList>
    </citation>
    <scope>NUCLEOTIDE SEQUENCE [LARGE SCALE GENOMIC DNA]</scope>
    <source>
        <strain evidence="3">CBS 568.67</strain>
    </source>
</reference>
<dbReference type="EMBL" id="VJMH01001226">
    <property type="protein sequence ID" value="KAF0712613.1"/>
    <property type="molecule type" value="Genomic_DNA"/>
</dbReference>
<dbReference type="InterPro" id="IPR025533">
    <property type="entry name" value="DUF4419"/>
</dbReference>
<dbReference type="PANTHER" id="PTHR31252:SF11">
    <property type="entry name" value="DUF4419 DOMAIN-CONTAINING PROTEIN"/>
    <property type="match status" value="1"/>
</dbReference>
<dbReference type="EMBL" id="CAADRA010001226">
    <property type="protein sequence ID" value="VFT81845.1"/>
    <property type="molecule type" value="Genomic_DNA"/>
</dbReference>
<dbReference type="PANTHER" id="PTHR31252">
    <property type="entry name" value="DUF4419 DOMAIN-CONTAINING PROTEIN"/>
    <property type="match status" value="1"/>
</dbReference>
<organism evidence="3 4">
    <name type="scientific">Aphanomyces stellatus</name>
    <dbReference type="NCBI Taxonomy" id="120398"/>
    <lineage>
        <taxon>Eukaryota</taxon>
        <taxon>Sar</taxon>
        <taxon>Stramenopiles</taxon>
        <taxon>Oomycota</taxon>
        <taxon>Saprolegniomycetes</taxon>
        <taxon>Saprolegniales</taxon>
        <taxon>Verrucalvaceae</taxon>
        <taxon>Aphanomyces</taxon>
    </lineage>
</organism>
<dbReference type="Proteomes" id="UP000332933">
    <property type="component" value="Unassembled WGS sequence"/>
</dbReference>
<keyword evidence="1" id="KW-0732">Signal</keyword>
<evidence type="ECO:0000313" key="3">
    <source>
        <dbReference type="EMBL" id="VFT81845.1"/>
    </source>
</evidence>
<dbReference type="Pfam" id="PF14388">
    <property type="entry name" value="DUF4419"/>
    <property type="match status" value="1"/>
</dbReference>
<feature type="signal peptide" evidence="1">
    <location>
        <begin position="1"/>
        <end position="17"/>
    </location>
</feature>
<sequence length="455" mass="50142">MIFLLLVALLALGEATATLTWEATHLSDPGSTVLVSSHPTSESLVGNLNTVPRGRMVDNPPCTYVPPSPPASIFGNRITTGRLMGPPQGIKFPVAPDVQLEPFKRRDYGEKRTCGPLVSAFKEYTDDQCTEVLQESPPSNHEDTIGIKNGFVLGVLRAYSSHHNLVLRPDDVWLAIMVQFGLYVHGHADTLRSTLVKHTDGKKTLEVHTIGTLRTVEYGHLLKQFVGLMEEHLVDPSLGDWILPAFTTTTNHDRIVGSVVMMASLKAYFEYSIILSCGIPEVTLLGSVRDWESVRARIDGLLPFGPEMKIWVDLLVPVLDQFVAAANGNVDRNFWRQSCHSWIEGGCKVTESLSGWITVFAVFDKHGKWQGAKRKSIPLTTHDHHIAPKDQLSKYPVLEVDDVAPGYLTVDLEINDNGYLYDTLLFAGHTSFDVVSGDTVAPHLTWALALKASSS</sequence>
<reference evidence="2" key="2">
    <citation type="submission" date="2019-06" db="EMBL/GenBank/DDBJ databases">
        <title>Genomics analysis of Aphanomyces spp. identifies a new class of oomycete effector associated with host adaptation.</title>
        <authorList>
            <person name="Gaulin E."/>
        </authorList>
    </citation>
    <scope>NUCLEOTIDE SEQUENCE</scope>
    <source>
        <strain evidence="2">CBS 578.67</strain>
    </source>
</reference>